<evidence type="ECO:0000256" key="2">
    <source>
        <dbReference type="ARBA" id="ARBA00022617"/>
    </source>
</evidence>
<name>A0ABD1GRZ6_SALDI</name>
<evidence type="ECO:0000313" key="7">
    <source>
        <dbReference type="Proteomes" id="UP001567538"/>
    </source>
</evidence>
<dbReference type="EMBL" id="JBEAFC010000008">
    <property type="protein sequence ID" value="KAL1546913.1"/>
    <property type="molecule type" value="Genomic_DNA"/>
</dbReference>
<organism evidence="6 7">
    <name type="scientific">Salvia divinorum</name>
    <name type="common">Maria pastora</name>
    <name type="synonym">Diviner's sage</name>
    <dbReference type="NCBI Taxonomy" id="28513"/>
    <lineage>
        <taxon>Eukaryota</taxon>
        <taxon>Viridiplantae</taxon>
        <taxon>Streptophyta</taxon>
        <taxon>Embryophyta</taxon>
        <taxon>Tracheophyta</taxon>
        <taxon>Spermatophyta</taxon>
        <taxon>Magnoliopsida</taxon>
        <taxon>eudicotyledons</taxon>
        <taxon>Gunneridae</taxon>
        <taxon>Pentapetalae</taxon>
        <taxon>asterids</taxon>
        <taxon>lamiids</taxon>
        <taxon>Lamiales</taxon>
        <taxon>Lamiaceae</taxon>
        <taxon>Nepetoideae</taxon>
        <taxon>Mentheae</taxon>
        <taxon>Salviinae</taxon>
        <taxon>Salvia</taxon>
        <taxon>Salvia subgen. Calosphace</taxon>
    </lineage>
</organism>
<dbReference type="PANTHER" id="PTHR47955">
    <property type="entry name" value="CYTOCHROME P450 FAMILY 71 PROTEIN"/>
    <property type="match status" value="1"/>
</dbReference>
<evidence type="ECO:0000256" key="3">
    <source>
        <dbReference type="ARBA" id="ARBA00022723"/>
    </source>
</evidence>
<feature type="compositionally biased region" description="Basic residues" evidence="5">
    <location>
        <begin position="99"/>
        <end position="109"/>
    </location>
</feature>
<evidence type="ECO:0000256" key="4">
    <source>
        <dbReference type="ARBA" id="ARBA00023004"/>
    </source>
</evidence>
<reference evidence="6 7" key="1">
    <citation type="submission" date="2024-06" db="EMBL/GenBank/DDBJ databases">
        <title>A chromosome level genome sequence of Diviner's sage (Salvia divinorum).</title>
        <authorList>
            <person name="Ford S.A."/>
            <person name="Ro D.-K."/>
            <person name="Ness R.W."/>
            <person name="Phillips M.A."/>
        </authorList>
    </citation>
    <scope>NUCLEOTIDE SEQUENCE [LARGE SCALE GENOMIC DNA]</scope>
    <source>
        <strain evidence="6">SAF-2024a</strain>
        <tissue evidence="6">Leaf</tissue>
    </source>
</reference>
<dbReference type="Proteomes" id="UP001567538">
    <property type="component" value="Unassembled WGS sequence"/>
</dbReference>
<evidence type="ECO:0000313" key="6">
    <source>
        <dbReference type="EMBL" id="KAL1546913.1"/>
    </source>
</evidence>
<proteinExistence type="inferred from homology"/>
<dbReference type="Gene3D" id="1.10.630.10">
    <property type="entry name" value="Cytochrome P450"/>
    <property type="match status" value="1"/>
</dbReference>
<dbReference type="SUPFAM" id="SSF48264">
    <property type="entry name" value="Cytochrome P450"/>
    <property type="match status" value="1"/>
</dbReference>
<keyword evidence="7" id="KW-1185">Reference proteome</keyword>
<sequence>MFIFLYCVCVFTSICIFFFPNHFKNPRKHSNPPPCPAALPILGHLHLLTAAPQRALQSLSKKHGAVMQLYCGRRGLPRPKRRRLCQPPRFPRNPDSRIQQHHHRIRSLRRPLEEPPPRHRRPLILPRQPPADSRARRRSPIHARENFAGVGS</sequence>
<protein>
    <submittedName>
        <fullName evidence="6">Cytochrome P450 81Q32-like</fullName>
    </submittedName>
</protein>
<dbReference type="InterPro" id="IPR036396">
    <property type="entry name" value="Cyt_P450_sf"/>
</dbReference>
<comment type="similarity">
    <text evidence="1">Belongs to the cytochrome P450 family.</text>
</comment>
<evidence type="ECO:0000256" key="5">
    <source>
        <dbReference type="SAM" id="MobiDB-lite"/>
    </source>
</evidence>
<evidence type="ECO:0000256" key="1">
    <source>
        <dbReference type="ARBA" id="ARBA00010617"/>
    </source>
</evidence>
<dbReference type="AlphaFoldDB" id="A0ABD1GRZ6"/>
<feature type="compositionally biased region" description="Low complexity" evidence="5">
    <location>
        <begin position="123"/>
        <end position="132"/>
    </location>
</feature>
<gene>
    <name evidence="6" type="ORF">AAHA92_23447</name>
</gene>
<accession>A0ABD1GRZ6</accession>
<keyword evidence="4" id="KW-0408">Iron</keyword>
<keyword evidence="3" id="KW-0479">Metal-binding</keyword>
<keyword evidence="2" id="KW-0349">Heme</keyword>
<dbReference type="GO" id="GO:0046872">
    <property type="term" value="F:metal ion binding"/>
    <property type="evidence" value="ECO:0007669"/>
    <property type="project" value="UniProtKB-KW"/>
</dbReference>
<feature type="region of interest" description="Disordered" evidence="5">
    <location>
        <begin position="78"/>
        <end position="152"/>
    </location>
</feature>
<comment type="caution">
    <text evidence="6">The sequence shown here is derived from an EMBL/GenBank/DDBJ whole genome shotgun (WGS) entry which is preliminary data.</text>
</comment>